<dbReference type="GO" id="GO:0016491">
    <property type="term" value="F:oxidoreductase activity"/>
    <property type="evidence" value="ECO:0007669"/>
    <property type="project" value="UniProtKB-KW"/>
</dbReference>
<reference evidence="7" key="2">
    <citation type="submission" date="2023-06" db="EMBL/GenBank/DDBJ databases">
        <authorList>
            <consortium name="Lawrence Berkeley National Laboratory"/>
            <person name="Haridas S."/>
            <person name="Hensen N."/>
            <person name="Bonometti L."/>
            <person name="Westerberg I."/>
            <person name="Brannstrom I.O."/>
            <person name="Guillou S."/>
            <person name="Cros-Aarteil S."/>
            <person name="Calhoun S."/>
            <person name="Kuo A."/>
            <person name="Mondo S."/>
            <person name="Pangilinan J."/>
            <person name="Riley R."/>
            <person name="Labutti K."/>
            <person name="Andreopoulos B."/>
            <person name="Lipzen A."/>
            <person name="Chen C."/>
            <person name="Yanf M."/>
            <person name="Daum C."/>
            <person name="Ng V."/>
            <person name="Clum A."/>
            <person name="Steindorff A."/>
            <person name="Ohm R."/>
            <person name="Martin F."/>
            <person name="Silar P."/>
            <person name="Natvig D."/>
            <person name="Lalanne C."/>
            <person name="Gautier V."/>
            <person name="Ament-Velasquez S.L."/>
            <person name="Kruys A."/>
            <person name="Hutchinson M.I."/>
            <person name="Powell A.J."/>
            <person name="Barry K."/>
            <person name="Miller A.N."/>
            <person name="Grigoriev I.V."/>
            <person name="Debuchy R."/>
            <person name="Gladieux P."/>
            <person name="Thoren M.H."/>
            <person name="Johannesson H."/>
        </authorList>
    </citation>
    <scope>NUCLEOTIDE SEQUENCE</scope>
    <source>
        <strain evidence="7">CBS 955.72</strain>
    </source>
</reference>
<dbReference type="InterPro" id="IPR018170">
    <property type="entry name" value="Aldo/ket_reductase_CS"/>
</dbReference>
<dbReference type="InterPro" id="IPR036812">
    <property type="entry name" value="NAD(P)_OxRdtase_dom_sf"/>
</dbReference>
<dbReference type="Proteomes" id="UP001275084">
    <property type="component" value="Unassembled WGS sequence"/>
</dbReference>
<comment type="caution">
    <text evidence="7">The sequence shown here is derived from an EMBL/GenBank/DDBJ whole genome shotgun (WGS) entry which is preliminary data.</text>
</comment>
<dbReference type="InterPro" id="IPR020471">
    <property type="entry name" value="AKR"/>
</dbReference>
<evidence type="ECO:0000256" key="2">
    <source>
        <dbReference type="ARBA" id="ARBA00023002"/>
    </source>
</evidence>
<feature type="active site" description="Proton donor" evidence="3">
    <location>
        <position position="55"/>
    </location>
</feature>
<dbReference type="PROSITE" id="PS00062">
    <property type="entry name" value="ALDOKETO_REDUCTASE_2"/>
    <property type="match status" value="1"/>
</dbReference>
<keyword evidence="8" id="KW-1185">Reference proteome</keyword>
<evidence type="ECO:0000256" key="1">
    <source>
        <dbReference type="ARBA" id="ARBA00007905"/>
    </source>
</evidence>
<dbReference type="FunFam" id="3.20.20.100:FF:000015">
    <property type="entry name" value="Oxidoreductase, aldo/keto reductase family"/>
    <property type="match status" value="1"/>
</dbReference>
<evidence type="ECO:0000256" key="4">
    <source>
        <dbReference type="PIRSR" id="PIRSR000097-2"/>
    </source>
</evidence>
<dbReference type="PRINTS" id="PR00069">
    <property type="entry name" value="ALDKETRDTASE"/>
</dbReference>
<dbReference type="InterPro" id="IPR023210">
    <property type="entry name" value="NADP_OxRdtase_dom"/>
</dbReference>
<evidence type="ECO:0000313" key="8">
    <source>
        <dbReference type="Proteomes" id="UP001275084"/>
    </source>
</evidence>
<protein>
    <submittedName>
        <fullName evidence="7">Aldo-keto reductase</fullName>
    </submittedName>
</protein>
<evidence type="ECO:0000313" key="7">
    <source>
        <dbReference type="EMBL" id="KAK3356429.1"/>
    </source>
</evidence>
<sequence>MSGLFSTSTTTPESSNIPIPVLGFGVYQIPGDKCIAACKTALETGYRQIDTAQLYRNEEQVGTAIRQSGIKRSDVFVTTKQGLRGDTPDDTYRLTSESVRRIAGEEADAYVDLFLIHTPYIRGEAEGRKEVWQALEQLFYEGKARSIGVSNYSIDHIEEMKEYATIWPPHVNQIELHPWSQQRSVTAYCKHQGIALQAYSPLVEGTKMDDIVLRKIGDKYAKTPAQVLIRYGLQKGWIVLPKSENPHRIGENYGVFDFEIDERSMKELNELDDTS</sequence>
<evidence type="ECO:0000259" key="6">
    <source>
        <dbReference type="Pfam" id="PF00248"/>
    </source>
</evidence>
<evidence type="ECO:0000256" key="5">
    <source>
        <dbReference type="PIRSR" id="PIRSR000097-3"/>
    </source>
</evidence>
<organism evidence="7 8">
    <name type="scientific">Lasiosphaeria hispida</name>
    <dbReference type="NCBI Taxonomy" id="260671"/>
    <lineage>
        <taxon>Eukaryota</taxon>
        <taxon>Fungi</taxon>
        <taxon>Dikarya</taxon>
        <taxon>Ascomycota</taxon>
        <taxon>Pezizomycotina</taxon>
        <taxon>Sordariomycetes</taxon>
        <taxon>Sordariomycetidae</taxon>
        <taxon>Sordariales</taxon>
        <taxon>Lasiosphaeriaceae</taxon>
        <taxon>Lasiosphaeria</taxon>
    </lineage>
</organism>
<accession>A0AAJ0MF68</accession>
<comment type="similarity">
    <text evidence="1">Belongs to the aldo/keto reductase family.</text>
</comment>
<dbReference type="EMBL" id="JAUIQD010000003">
    <property type="protein sequence ID" value="KAK3356429.1"/>
    <property type="molecule type" value="Genomic_DNA"/>
</dbReference>
<feature type="domain" description="NADP-dependent oxidoreductase" evidence="6">
    <location>
        <begin position="28"/>
        <end position="272"/>
    </location>
</feature>
<dbReference type="SUPFAM" id="SSF51430">
    <property type="entry name" value="NAD(P)-linked oxidoreductase"/>
    <property type="match status" value="1"/>
</dbReference>
<keyword evidence="2" id="KW-0560">Oxidoreductase</keyword>
<dbReference type="Pfam" id="PF00248">
    <property type="entry name" value="Aldo_ket_red"/>
    <property type="match status" value="1"/>
</dbReference>
<evidence type="ECO:0000256" key="3">
    <source>
        <dbReference type="PIRSR" id="PIRSR000097-1"/>
    </source>
</evidence>
<proteinExistence type="inferred from homology"/>
<dbReference type="CDD" id="cd19071">
    <property type="entry name" value="AKR_AKR1-5-like"/>
    <property type="match status" value="1"/>
</dbReference>
<dbReference type="Gene3D" id="3.20.20.100">
    <property type="entry name" value="NADP-dependent oxidoreductase domain"/>
    <property type="match status" value="1"/>
</dbReference>
<dbReference type="PANTHER" id="PTHR43827:SF13">
    <property type="entry name" value="ALDO_KETO REDUCTASE FAMILY PROTEIN"/>
    <property type="match status" value="1"/>
</dbReference>
<dbReference type="PIRSF" id="PIRSF000097">
    <property type="entry name" value="AKR"/>
    <property type="match status" value="1"/>
</dbReference>
<feature type="site" description="Lowers pKa of active site Tyr" evidence="5">
    <location>
        <position position="80"/>
    </location>
</feature>
<dbReference type="AlphaFoldDB" id="A0AAJ0MF68"/>
<gene>
    <name evidence="7" type="ORF">B0T25DRAFT_536725</name>
</gene>
<dbReference type="PANTHER" id="PTHR43827">
    <property type="entry name" value="2,5-DIKETO-D-GLUCONIC ACID REDUCTASE"/>
    <property type="match status" value="1"/>
</dbReference>
<feature type="binding site" evidence="4">
    <location>
        <position position="117"/>
    </location>
    <ligand>
        <name>substrate</name>
    </ligand>
</feature>
<name>A0AAJ0MF68_9PEZI</name>
<reference evidence="7" key="1">
    <citation type="journal article" date="2023" name="Mol. Phylogenet. Evol.">
        <title>Genome-scale phylogeny and comparative genomics of the fungal order Sordariales.</title>
        <authorList>
            <person name="Hensen N."/>
            <person name="Bonometti L."/>
            <person name="Westerberg I."/>
            <person name="Brannstrom I.O."/>
            <person name="Guillou S."/>
            <person name="Cros-Aarteil S."/>
            <person name="Calhoun S."/>
            <person name="Haridas S."/>
            <person name="Kuo A."/>
            <person name="Mondo S."/>
            <person name="Pangilinan J."/>
            <person name="Riley R."/>
            <person name="LaButti K."/>
            <person name="Andreopoulos B."/>
            <person name="Lipzen A."/>
            <person name="Chen C."/>
            <person name="Yan M."/>
            <person name="Daum C."/>
            <person name="Ng V."/>
            <person name="Clum A."/>
            <person name="Steindorff A."/>
            <person name="Ohm R.A."/>
            <person name="Martin F."/>
            <person name="Silar P."/>
            <person name="Natvig D.O."/>
            <person name="Lalanne C."/>
            <person name="Gautier V."/>
            <person name="Ament-Velasquez S.L."/>
            <person name="Kruys A."/>
            <person name="Hutchinson M.I."/>
            <person name="Powell A.J."/>
            <person name="Barry K."/>
            <person name="Miller A.N."/>
            <person name="Grigoriev I.V."/>
            <person name="Debuchy R."/>
            <person name="Gladieux P."/>
            <person name="Hiltunen Thoren M."/>
            <person name="Johannesson H."/>
        </authorList>
    </citation>
    <scope>NUCLEOTIDE SEQUENCE</scope>
    <source>
        <strain evidence="7">CBS 955.72</strain>
    </source>
</reference>